<dbReference type="AlphaFoldDB" id="A0A5R9L970"/>
<proteinExistence type="predicted"/>
<protein>
    <recommendedName>
        <fullName evidence="4">Fimbrial adhesin EcpD</fullName>
    </recommendedName>
</protein>
<sequence length="547" mass="59853">MKAKWLACFIMLTVSLCVARTYAAVTKTVLSDAPAMSFVFVENNSDDNFFVTPGGGLDPRLTGANRWTGLKYTGSGTIYQQSLGYIDNGYNTGLYANWYFDMWLDNSPASYPLLGLRCINWYSGCDMATSLIQPQTTDANGFYGVTVTPGGQKWMHGMMSDAFYQYLQQMSVGSSFSMTINACMTSIGYDASNGGRCKDQDSGYWYVRTVTHTKAANLKLINTHALAEVFINSDGVPTLGEGNADCRTQTIGSLAGLSCKMVNYSLQTNGLSNTSIHIFPAISNSSLSSAVGAYDMQFSLDGNSWRPVSGTAYYYTFNDMKSADAIYVFFSSNFFKQMVALGISDINTKDLFNFRFQNTTSPESGWYEFSTSNSLVIKPRDFSISIISDEYTTAPTREGYVGSGEPSLDFGYIVTTSGQTAADEVLIKVTGPSQVIGGRAYCIFSSSDGVTRVPFPATLSFLTQSGTTRTYDAGCDDSWRDMTDALWLTTPWTDISGDVGQMDKTTVKFSIPMDNAISLRTVEDNGWFGEVSASGEIHVQATWRNIN</sequence>
<accession>A0A5R9L970</accession>
<gene>
    <name evidence="2" type="ORF">FE839_23735</name>
</gene>
<evidence type="ECO:0000256" key="1">
    <source>
        <dbReference type="SAM" id="SignalP"/>
    </source>
</evidence>
<name>A0A5R9L970_9ENTR</name>
<keyword evidence="3" id="KW-1185">Reference proteome</keyword>
<dbReference type="EMBL" id="VCHQ01000042">
    <property type="protein sequence ID" value="TLV04803.1"/>
    <property type="molecule type" value="Genomic_DNA"/>
</dbReference>
<evidence type="ECO:0000313" key="2">
    <source>
        <dbReference type="EMBL" id="TLV04803.1"/>
    </source>
</evidence>
<dbReference type="RefSeq" id="WP_138363186.1">
    <property type="nucleotide sequence ID" value="NZ_VCHQ01000042.1"/>
</dbReference>
<evidence type="ECO:0000313" key="3">
    <source>
        <dbReference type="Proteomes" id="UP000307430"/>
    </source>
</evidence>
<dbReference type="Proteomes" id="UP000307430">
    <property type="component" value="Unassembled WGS sequence"/>
</dbReference>
<reference evidence="2 3" key="1">
    <citation type="submission" date="2019-05" db="EMBL/GenBank/DDBJ databases">
        <title>Genome sequence of Klebsiella sp strain TOUT106.</title>
        <authorList>
            <person name="Rahi P."/>
            <person name="Chaudhari D."/>
        </authorList>
    </citation>
    <scope>NUCLEOTIDE SEQUENCE [LARGE SCALE GENOMIC DNA]</scope>
    <source>
        <strain evidence="2 3">TOUT106</strain>
    </source>
</reference>
<comment type="caution">
    <text evidence="2">The sequence shown here is derived from an EMBL/GenBank/DDBJ whole genome shotgun (WGS) entry which is preliminary data.</text>
</comment>
<organism evidence="2 3">
    <name type="scientific">Klebsiella indica</name>
    <dbReference type="NCBI Taxonomy" id="2582917"/>
    <lineage>
        <taxon>Bacteria</taxon>
        <taxon>Pseudomonadati</taxon>
        <taxon>Pseudomonadota</taxon>
        <taxon>Gammaproteobacteria</taxon>
        <taxon>Enterobacterales</taxon>
        <taxon>Enterobacteriaceae</taxon>
        <taxon>Klebsiella/Raoultella group</taxon>
        <taxon>Klebsiella</taxon>
    </lineage>
</organism>
<feature type="signal peptide" evidence="1">
    <location>
        <begin position="1"/>
        <end position="23"/>
    </location>
</feature>
<feature type="chain" id="PRO_5024393948" description="Fimbrial adhesin EcpD" evidence="1">
    <location>
        <begin position="24"/>
        <end position="547"/>
    </location>
</feature>
<keyword evidence="1" id="KW-0732">Signal</keyword>
<evidence type="ECO:0008006" key="4">
    <source>
        <dbReference type="Google" id="ProtNLM"/>
    </source>
</evidence>